<evidence type="ECO:0000313" key="11">
    <source>
        <dbReference type="EMBL" id="KOH46121.1"/>
    </source>
</evidence>
<evidence type="ECO:0000256" key="1">
    <source>
        <dbReference type="ARBA" id="ARBA00004651"/>
    </source>
</evidence>
<keyword evidence="8 10" id="KW-0472">Membrane</keyword>
<comment type="subcellular location">
    <subcellularLocation>
        <location evidence="1">Cell membrane</location>
        <topology evidence="1">Multi-pass membrane protein</topology>
    </subcellularLocation>
</comment>
<keyword evidence="4" id="KW-1003">Cell membrane</keyword>
<dbReference type="GO" id="GO:0042910">
    <property type="term" value="F:xenobiotic transmembrane transporter activity"/>
    <property type="evidence" value="ECO:0007669"/>
    <property type="project" value="InterPro"/>
</dbReference>
<evidence type="ECO:0000256" key="4">
    <source>
        <dbReference type="ARBA" id="ARBA00022475"/>
    </source>
</evidence>
<feature type="transmembrane region" description="Helical" evidence="10">
    <location>
        <begin position="257"/>
        <end position="277"/>
    </location>
</feature>
<dbReference type="Pfam" id="PF01554">
    <property type="entry name" value="MatE"/>
    <property type="match status" value="2"/>
</dbReference>
<evidence type="ECO:0000256" key="2">
    <source>
        <dbReference type="ARBA" id="ARBA00022448"/>
    </source>
</evidence>
<dbReference type="PATRIC" id="fig|1409788.3.peg.1105"/>
<feature type="transmembrane region" description="Helical" evidence="10">
    <location>
        <begin position="448"/>
        <end position="467"/>
    </location>
</feature>
<evidence type="ECO:0000256" key="9">
    <source>
        <dbReference type="ARBA" id="ARBA00031636"/>
    </source>
</evidence>
<feature type="transmembrane region" description="Helical" evidence="10">
    <location>
        <begin position="203"/>
        <end position="223"/>
    </location>
</feature>
<evidence type="ECO:0000256" key="3">
    <source>
        <dbReference type="ARBA" id="ARBA00022449"/>
    </source>
</evidence>
<proteinExistence type="predicted"/>
<evidence type="ECO:0000313" key="12">
    <source>
        <dbReference type="Proteomes" id="UP000036958"/>
    </source>
</evidence>
<feature type="transmembrane region" description="Helical" evidence="10">
    <location>
        <begin position="159"/>
        <end position="183"/>
    </location>
</feature>
<dbReference type="PIRSF" id="PIRSF006603">
    <property type="entry name" value="DinF"/>
    <property type="match status" value="1"/>
</dbReference>
<dbReference type="PANTHER" id="PTHR43298">
    <property type="entry name" value="MULTIDRUG RESISTANCE PROTEIN NORM-RELATED"/>
    <property type="match status" value="1"/>
</dbReference>
<reference evidence="12" key="1">
    <citation type="submission" date="2015-07" db="EMBL/GenBank/DDBJ databases">
        <title>Genome sequencing of Sunxiuqinia dokdonensis strain SK.</title>
        <authorList>
            <person name="Ahn S."/>
            <person name="Kim B.-C."/>
        </authorList>
    </citation>
    <scope>NUCLEOTIDE SEQUENCE [LARGE SCALE GENOMIC DNA]</scope>
    <source>
        <strain evidence="12">SK</strain>
    </source>
</reference>
<feature type="transmembrane region" description="Helical" evidence="10">
    <location>
        <begin position="381"/>
        <end position="400"/>
    </location>
</feature>
<dbReference type="GO" id="GO:0015297">
    <property type="term" value="F:antiporter activity"/>
    <property type="evidence" value="ECO:0007669"/>
    <property type="project" value="UniProtKB-KW"/>
</dbReference>
<feature type="transmembrane region" description="Helical" evidence="10">
    <location>
        <begin position="314"/>
        <end position="337"/>
    </location>
</feature>
<gene>
    <name evidence="11" type="ORF">NC99_10850</name>
</gene>
<evidence type="ECO:0000256" key="10">
    <source>
        <dbReference type="SAM" id="Phobius"/>
    </source>
</evidence>
<evidence type="ECO:0000256" key="7">
    <source>
        <dbReference type="ARBA" id="ARBA00023065"/>
    </source>
</evidence>
<dbReference type="InterPro" id="IPR050222">
    <property type="entry name" value="MATE_MdtK"/>
</dbReference>
<dbReference type="InterPro" id="IPR048279">
    <property type="entry name" value="MdtK-like"/>
</dbReference>
<keyword evidence="5 10" id="KW-0812">Transmembrane</keyword>
<accession>A0A0L8VCD8</accession>
<dbReference type="GO" id="GO:0005886">
    <property type="term" value="C:plasma membrane"/>
    <property type="evidence" value="ECO:0007669"/>
    <property type="project" value="UniProtKB-SubCell"/>
</dbReference>
<dbReference type="STRING" id="1409788.NC99_10850"/>
<keyword evidence="2" id="KW-0813">Transport</keyword>
<keyword evidence="7" id="KW-0406">Ion transport</keyword>
<evidence type="ECO:0000256" key="8">
    <source>
        <dbReference type="ARBA" id="ARBA00023136"/>
    </source>
</evidence>
<feature type="transmembrane region" description="Helical" evidence="10">
    <location>
        <begin position="119"/>
        <end position="147"/>
    </location>
</feature>
<keyword evidence="6 10" id="KW-1133">Transmembrane helix</keyword>
<dbReference type="NCBIfam" id="TIGR00797">
    <property type="entry name" value="matE"/>
    <property type="match status" value="1"/>
</dbReference>
<dbReference type="GO" id="GO:0006811">
    <property type="term" value="P:monoatomic ion transport"/>
    <property type="evidence" value="ECO:0007669"/>
    <property type="project" value="UniProtKB-KW"/>
</dbReference>
<name>A0A0L8VCD8_9BACT</name>
<dbReference type="EMBL" id="LGIA01000045">
    <property type="protein sequence ID" value="KOH46121.1"/>
    <property type="molecule type" value="Genomic_DNA"/>
</dbReference>
<evidence type="ECO:0000256" key="6">
    <source>
        <dbReference type="ARBA" id="ARBA00022989"/>
    </source>
</evidence>
<feature type="transmembrane region" description="Helical" evidence="10">
    <location>
        <begin position="420"/>
        <end position="441"/>
    </location>
</feature>
<feature type="transmembrane region" description="Helical" evidence="10">
    <location>
        <begin position="230"/>
        <end position="251"/>
    </location>
</feature>
<keyword evidence="12" id="KW-1185">Reference proteome</keyword>
<keyword evidence="3" id="KW-0050">Antiport</keyword>
<dbReference type="CDD" id="cd13138">
    <property type="entry name" value="MATE_yoeA_like"/>
    <property type="match status" value="1"/>
</dbReference>
<protein>
    <recommendedName>
        <fullName evidence="9">Multidrug-efflux transporter</fullName>
    </recommendedName>
</protein>
<dbReference type="InterPro" id="IPR002528">
    <property type="entry name" value="MATE_fam"/>
</dbReference>
<dbReference type="AlphaFoldDB" id="A0A0L8VCD8"/>
<organism evidence="11 12">
    <name type="scientific">Sunxiuqinia dokdonensis</name>
    <dbReference type="NCBI Taxonomy" id="1409788"/>
    <lineage>
        <taxon>Bacteria</taxon>
        <taxon>Pseudomonadati</taxon>
        <taxon>Bacteroidota</taxon>
        <taxon>Bacteroidia</taxon>
        <taxon>Marinilabiliales</taxon>
        <taxon>Prolixibacteraceae</taxon>
        <taxon>Sunxiuqinia</taxon>
    </lineage>
</organism>
<feature type="transmembrane region" description="Helical" evidence="10">
    <location>
        <begin position="479"/>
        <end position="498"/>
    </location>
</feature>
<sequence length="510" mass="56484">MLYFFNRKKNLSFFHLFQLGRHSPCRSIHSSNKAQKLIFNNFQRPDSSSILKSNLKYSALHSVFLSMKDFTVGSEAKIILNFSVPLVIGNLLQNLYNIVDSIIVGNYLGKEALGAVGASFPIIFTLISLVIGVGSGASTVVSQYFGAKQMKNVAKTIDTIFIFFLGASLVVSALGIYFSGAIFQLLQLPEEMMPEAVSYMNVYLLGMFFFFGFNGITSILRGMGDSKTPLYFMVISTFNNIVLDLLFVVVFKWGIEGVAFASVIAQAIAFFAATWYLNKKHPVIKLSLRRYVFDRNIFKSCLRIGLPTGFQQSFVAFGMMAIMAIVNGFGTNAVAAYTAAIRIDSFAKMPAITFSSALSSFTGQNLGALREDRARNGLKTTLYFSLVYCIFISIIIIVFGKYLIKMFTPDPAVIAIGQDYLVIVSSFYLLLAVMFTLTGFLRGAGATFIPMLTTLTALYAIRIPLAYFLSDHLGVNGIWWAEPAGWAAGTIILSIYYFSGKWRGKDVFQH</sequence>
<dbReference type="PANTHER" id="PTHR43298:SF2">
    <property type="entry name" value="FMN_FAD EXPORTER YEEO-RELATED"/>
    <property type="match status" value="1"/>
</dbReference>
<comment type="caution">
    <text evidence="11">The sequence shown here is derived from an EMBL/GenBank/DDBJ whole genome shotgun (WGS) entry which is preliminary data.</text>
</comment>
<evidence type="ECO:0000256" key="5">
    <source>
        <dbReference type="ARBA" id="ARBA00022692"/>
    </source>
</evidence>
<dbReference type="Proteomes" id="UP000036958">
    <property type="component" value="Unassembled WGS sequence"/>
</dbReference>